<feature type="region of interest" description="Disordered" evidence="1">
    <location>
        <begin position="479"/>
        <end position="575"/>
    </location>
</feature>
<dbReference type="EMBL" id="JAHWGI010001030">
    <property type="protein sequence ID" value="KAK3920986.1"/>
    <property type="molecule type" value="Genomic_DNA"/>
</dbReference>
<feature type="compositionally biased region" description="Low complexity" evidence="1">
    <location>
        <begin position="530"/>
        <end position="551"/>
    </location>
</feature>
<evidence type="ECO:0000313" key="2">
    <source>
        <dbReference type="EMBL" id="KAK3920986.1"/>
    </source>
</evidence>
<proteinExistence type="predicted"/>
<evidence type="ECO:0000256" key="1">
    <source>
        <dbReference type="SAM" id="MobiDB-lite"/>
    </source>
</evidence>
<evidence type="ECO:0000313" key="3">
    <source>
        <dbReference type="Proteomes" id="UP001219518"/>
    </source>
</evidence>
<dbReference type="AlphaFoldDB" id="A0AAE1HHX6"/>
<sequence>MSKELFALVKYASPYEAFGKDVVTARDIGHLVGPKLGGTRKMCEFKPKNVTDFIKGQLYRLKSDKDSVDGESHPYYVYIGAMSESKQELERQNNDPTSKRITWVTADDPLSEAESSSAENMPAVGISAVLEEKNNSKNKRLAHQANVNNAMLKLQSKGHFDLRAPLVEMQPNNALEELKRLQAELREREEATQRREEVLRQKEEEARRKEDLLRKKAEDLNKQDDRIDSLLNTMEKLKSDVEKIYSKLDSMCKYNDRDTSYVMEWLYLIIRFKWHSNLPVLAVTQPFKAYIDELLVLSQFSFEYFNTWHTLLLLAPHHVLAQSGSSLISGGNNSTPSTVSSSIVTIFGLQIKEEFYKAIEGGSAVVDFCNNILKGCFGDDAPFMRKNKGKPETKVFSQSWFDGARAYYRDWLLRIKRRDGSSMSPAEVEGLVQELGSELGKAARNMVPKGVNRVRAEAVAKNVDARQAVKTYQHERAAGAAGAAGAAENEAVGTSPKPRKKRQVRGSLRDSLPPPAGPNRPEQAGQAAWLPTTQPLPQVQQLPPVQQLEPLNFDEGLPGPIGPQAVAVPNPSIFK</sequence>
<reference evidence="2" key="2">
    <citation type="journal article" date="2023" name="BMC Genomics">
        <title>Pest status, molecular evolution, and epigenetic factors derived from the genome assembly of Frankliniella fusca, a thysanopteran phytovirus vector.</title>
        <authorList>
            <person name="Catto M.A."/>
            <person name="Labadie P.E."/>
            <person name="Jacobson A.L."/>
            <person name="Kennedy G.G."/>
            <person name="Srinivasan R."/>
            <person name="Hunt B.G."/>
        </authorList>
    </citation>
    <scope>NUCLEOTIDE SEQUENCE</scope>
    <source>
        <strain evidence="2">PL_HMW_Pooled</strain>
    </source>
</reference>
<dbReference type="Proteomes" id="UP001219518">
    <property type="component" value="Unassembled WGS sequence"/>
</dbReference>
<keyword evidence="3" id="KW-1185">Reference proteome</keyword>
<name>A0AAE1HHX6_9NEOP</name>
<gene>
    <name evidence="2" type="ORF">KUF71_010201</name>
</gene>
<organism evidence="2 3">
    <name type="scientific">Frankliniella fusca</name>
    <dbReference type="NCBI Taxonomy" id="407009"/>
    <lineage>
        <taxon>Eukaryota</taxon>
        <taxon>Metazoa</taxon>
        <taxon>Ecdysozoa</taxon>
        <taxon>Arthropoda</taxon>
        <taxon>Hexapoda</taxon>
        <taxon>Insecta</taxon>
        <taxon>Pterygota</taxon>
        <taxon>Neoptera</taxon>
        <taxon>Paraneoptera</taxon>
        <taxon>Thysanoptera</taxon>
        <taxon>Terebrantia</taxon>
        <taxon>Thripoidea</taxon>
        <taxon>Thripidae</taxon>
        <taxon>Frankliniella</taxon>
    </lineage>
</organism>
<feature type="region of interest" description="Disordered" evidence="1">
    <location>
        <begin position="189"/>
        <end position="208"/>
    </location>
</feature>
<protein>
    <submittedName>
        <fullName evidence="2">Reticulocyte-binding protein 2-like protein a</fullName>
    </submittedName>
</protein>
<dbReference type="CDD" id="cd22249">
    <property type="entry name" value="UDM1_RNF168_RNF169-like"/>
    <property type="match status" value="1"/>
</dbReference>
<comment type="caution">
    <text evidence="2">The sequence shown here is derived from an EMBL/GenBank/DDBJ whole genome shotgun (WGS) entry which is preliminary data.</text>
</comment>
<reference evidence="2" key="1">
    <citation type="submission" date="2021-07" db="EMBL/GenBank/DDBJ databases">
        <authorList>
            <person name="Catto M.A."/>
            <person name="Jacobson A."/>
            <person name="Kennedy G."/>
            <person name="Labadie P."/>
            <person name="Hunt B.G."/>
            <person name="Srinivasan R."/>
        </authorList>
    </citation>
    <scope>NUCLEOTIDE SEQUENCE</scope>
    <source>
        <strain evidence="2">PL_HMW_Pooled</strain>
        <tissue evidence="2">Head</tissue>
    </source>
</reference>
<accession>A0AAE1HHX6</accession>